<proteinExistence type="predicted"/>
<evidence type="ECO:0000256" key="1">
    <source>
        <dbReference type="SAM" id="MobiDB-lite"/>
    </source>
</evidence>
<dbReference type="STRING" id="1444770.AF72_09825"/>
<feature type="compositionally biased region" description="Basic and acidic residues" evidence="1">
    <location>
        <begin position="42"/>
        <end position="55"/>
    </location>
</feature>
<evidence type="ECO:0000313" key="2">
    <source>
        <dbReference type="EMBL" id="EWS77582.1"/>
    </source>
</evidence>
<reference evidence="2 3" key="1">
    <citation type="journal article" date="2014" name="Genome Announc.">
        <title>Draft Genome Sequence of Xylella fastidiosa Pear Leaf Scorch Strain in Taiwan.</title>
        <authorList>
            <person name="Su C.C."/>
            <person name="Deng W.L."/>
            <person name="Jan F.J."/>
            <person name="Chang C.J."/>
            <person name="Huang H."/>
            <person name="Chen J."/>
        </authorList>
    </citation>
    <scope>NUCLEOTIDE SEQUENCE [LARGE SCALE GENOMIC DNA]</scope>
    <source>
        <strain evidence="2 3">PLS229</strain>
    </source>
</reference>
<sequence>MPHVDDFENSHSAESVSGTLLYPMFWHELIQPITTLLNPGHPLKESSKTDSKVPIDHPSMTPYA</sequence>
<feature type="region of interest" description="Disordered" evidence="1">
    <location>
        <begin position="38"/>
        <end position="64"/>
    </location>
</feature>
<protein>
    <submittedName>
        <fullName evidence="2">Uncharacterized protein</fullName>
    </submittedName>
</protein>
<dbReference type="Proteomes" id="UP000020406">
    <property type="component" value="Unassembled WGS sequence"/>
</dbReference>
<gene>
    <name evidence="2" type="ORF">AF72_09825</name>
</gene>
<accession>Z9JIM3</accession>
<dbReference type="KEGG" id="xtw:AB672_08155"/>
<evidence type="ECO:0000313" key="3">
    <source>
        <dbReference type="Proteomes" id="UP000020406"/>
    </source>
</evidence>
<comment type="caution">
    <text evidence="2">The sequence shown here is derived from an EMBL/GenBank/DDBJ whole genome shotgun (WGS) entry which is preliminary data.</text>
</comment>
<dbReference type="EMBL" id="JDSQ01000017">
    <property type="protein sequence ID" value="EWS77582.1"/>
    <property type="molecule type" value="Genomic_DNA"/>
</dbReference>
<dbReference type="PATRIC" id="fig|1444770.3.peg.2332"/>
<name>Z9JIM3_9GAMM</name>
<dbReference type="RefSeq" id="WP_038271887.1">
    <property type="nucleotide sequence ID" value="NZ_CP087696.1"/>
</dbReference>
<organism evidence="2 3">
    <name type="scientific">Xylella taiwanensis</name>
    <dbReference type="NCBI Taxonomy" id="1444770"/>
    <lineage>
        <taxon>Bacteria</taxon>
        <taxon>Pseudomonadati</taxon>
        <taxon>Pseudomonadota</taxon>
        <taxon>Gammaproteobacteria</taxon>
        <taxon>Lysobacterales</taxon>
        <taxon>Lysobacteraceae</taxon>
        <taxon>Xylella</taxon>
    </lineage>
</organism>
<dbReference type="AlphaFoldDB" id="Z9JIM3"/>